<protein>
    <submittedName>
        <fullName evidence="8">Peptidase M48-like protein</fullName>
    </submittedName>
</protein>
<dbReference type="OrthoDB" id="1624239at2"/>
<evidence type="ECO:0000259" key="7">
    <source>
        <dbReference type="Pfam" id="PF01435"/>
    </source>
</evidence>
<accession>A0A4V2Q8R6</accession>
<dbReference type="EMBL" id="SLUI01000005">
    <property type="protein sequence ID" value="TCL37805.1"/>
    <property type="molecule type" value="Genomic_DNA"/>
</dbReference>
<dbReference type="CDD" id="cd07324">
    <property type="entry name" value="M48C_Oma1-like"/>
    <property type="match status" value="1"/>
</dbReference>
<evidence type="ECO:0000256" key="1">
    <source>
        <dbReference type="ARBA" id="ARBA00022670"/>
    </source>
</evidence>
<evidence type="ECO:0000313" key="9">
    <source>
        <dbReference type="Proteomes" id="UP000295063"/>
    </source>
</evidence>
<sequence length="361" mass="39910">MTRRFFQSRITLLLFTLTFAFQTLVFIPVTHASLGNILIGGAVQYLYLRETLLYAHNKKSDEIMSGYKKEYGVNSDQRAEEVLDSVMQRLLTGIDPEGKIKPKFSWFVNNQTTFNAFCGLGHNVSVNIGLFHYLNYNEDEIAFVLAHELVHGMKLHSLSSLPKLVSFNVVQALYLEKNPGAISYITSYIINRNLVANYATLPQEKEADANSFSYAVDAGFNPGAGAAIWSRVTAKSGDNAHNSFENIVNPNDHPTNKQRVEYFAKRLEDYSNGKVKVVKGAVYVNGKAWATPAAAGDLLAEERAYFIAGNLASLTHTSPGSYQAELVEGVIQLNGKTIMTPTDNDQNADELVASLHSLITL</sequence>
<evidence type="ECO:0000256" key="6">
    <source>
        <dbReference type="RuleBase" id="RU003983"/>
    </source>
</evidence>
<name>A0A4V2Q8R6_9FIRM</name>
<dbReference type="GO" id="GO:0051603">
    <property type="term" value="P:proteolysis involved in protein catabolic process"/>
    <property type="evidence" value="ECO:0007669"/>
    <property type="project" value="TreeGrafter"/>
</dbReference>
<evidence type="ECO:0000313" key="8">
    <source>
        <dbReference type="EMBL" id="TCL37805.1"/>
    </source>
</evidence>
<keyword evidence="4 6" id="KW-0862">Zinc</keyword>
<dbReference type="InterPro" id="IPR051156">
    <property type="entry name" value="Mito/Outer_Membr_Metalloprot"/>
</dbReference>
<evidence type="ECO:0000256" key="2">
    <source>
        <dbReference type="ARBA" id="ARBA00022723"/>
    </source>
</evidence>
<evidence type="ECO:0000256" key="3">
    <source>
        <dbReference type="ARBA" id="ARBA00022801"/>
    </source>
</evidence>
<dbReference type="PANTHER" id="PTHR22726:SF1">
    <property type="entry name" value="METALLOENDOPEPTIDASE OMA1, MITOCHONDRIAL"/>
    <property type="match status" value="1"/>
</dbReference>
<dbReference type="Pfam" id="PF01435">
    <property type="entry name" value="Peptidase_M48"/>
    <property type="match status" value="1"/>
</dbReference>
<keyword evidence="5 6" id="KW-0482">Metalloprotease</keyword>
<dbReference type="PANTHER" id="PTHR22726">
    <property type="entry name" value="METALLOENDOPEPTIDASE OMA1"/>
    <property type="match status" value="1"/>
</dbReference>
<keyword evidence="9" id="KW-1185">Reference proteome</keyword>
<feature type="domain" description="Peptidase M48" evidence="7">
    <location>
        <begin position="82"/>
        <end position="262"/>
    </location>
</feature>
<dbReference type="InterPro" id="IPR001915">
    <property type="entry name" value="Peptidase_M48"/>
</dbReference>
<gene>
    <name evidence="8" type="ORF">EV210_105244</name>
</gene>
<dbReference type="Proteomes" id="UP000295063">
    <property type="component" value="Unassembled WGS sequence"/>
</dbReference>
<keyword evidence="3 6" id="KW-0378">Hydrolase</keyword>
<keyword evidence="1 6" id="KW-0645">Protease</keyword>
<dbReference type="GO" id="GO:0004222">
    <property type="term" value="F:metalloendopeptidase activity"/>
    <property type="evidence" value="ECO:0007669"/>
    <property type="project" value="InterPro"/>
</dbReference>
<comment type="cofactor">
    <cofactor evidence="6">
        <name>Zn(2+)</name>
        <dbReference type="ChEBI" id="CHEBI:29105"/>
    </cofactor>
    <text evidence="6">Binds 1 zinc ion per subunit.</text>
</comment>
<keyword evidence="2" id="KW-0479">Metal-binding</keyword>
<organism evidence="8 9">
    <name type="scientific">Anaerospora hongkongensis</name>
    <dbReference type="NCBI Taxonomy" id="244830"/>
    <lineage>
        <taxon>Bacteria</taxon>
        <taxon>Bacillati</taxon>
        <taxon>Bacillota</taxon>
        <taxon>Negativicutes</taxon>
        <taxon>Selenomonadales</taxon>
        <taxon>Sporomusaceae</taxon>
        <taxon>Anaerospora</taxon>
    </lineage>
</organism>
<proteinExistence type="inferred from homology"/>
<evidence type="ECO:0000256" key="4">
    <source>
        <dbReference type="ARBA" id="ARBA00022833"/>
    </source>
</evidence>
<dbReference type="RefSeq" id="WP_132078938.1">
    <property type="nucleotide sequence ID" value="NZ_SLUI01000005.1"/>
</dbReference>
<comment type="caution">
    <text evidence="8">The sequence shown here is derived from an EMBL/GenBank/DDBJ whole genome shotgun (WGS) entry which is preliminary data.</text>
</comment>
<reference evidence="8 9" key="1">
    <citation type="submission" date="2019-03" db="EMBL/GenBank/DDBJ databases">
        <title>Genomic Encyclopedia of Type Strains, Phase IV (KMG-IV): sequencing the most valuable type-strain genomes for metagenomic binning, comparative biology and taxonomic classification.</title>
        <authorList>
            <person name="Goeker M."/>
        </authorList>
    </citation>
    <scope>NUCLEOTIDE SEQUENCE [LARGE SCALE GENOMIC DNA]</scope>
    <source>
        <strain evidence="8 9">DSM 15969</strain>
    </source>
</reference>
<dbReference type="Gene3D" id="3.30.2010.10">
    <property type="entry name" value="Metalloproteases ('zincins'), catalytic domain"/>
    <property type="match status" value="1"/>
</dbReference>
<comment type="similarity">
    <text evidence="6">Belongs to the peptidase M48 family.</text>
</comment>
<dbReference type="GO" id="GO:0016020">
    <property type="term" value="C:membrane"/>
    <property type="evidence" value="ECO:0007669"/>
    <property type="project" value="TreeGrafter"/>
</dbReference>
<dbReference type="GO" id="GO:0046872">
    <property type="term" value="F:metal ion binding"/>
    <property type="evidence" value="ECO:0007669"/>
    <property type="project" value="UniProtKB-KW"/>
</dbReference>
<evidence type="ECO:0000256" key="5">
    <source>
        <dbReference type="ARBA" id="ARBA00023049"/>
    </source>
</evidence>
<dbReference type="AlphaFoldDB" id="A0A4V2Q8R6"/>